<reference evidence="2" key="2">
    <citation type="submission" date="2021-04" db="EMBL/GenBank/DDBJ databases">
        <authorList>
            <person name="Gilroy R."/>
        </authorList>
    </citation>
    <scope>NUCLEOTIDE SEQUENCE</scope>
    <source>
        <strain evidence="2">ChiHecec2B26-7398</strain>
    </source>
</reference>
<sequence>MKRTRSWIALALALCLALPLTACSPKETMKNMIVGAVTALGFIEEGSDEDEATEILAEAGGDVTFPEGMDPTESRLVTRVEGDTLYVAFNSININRTGNTDYFIAGSDSLTITGYATTESPNENYQTFKVALWELNDDQVKTSYVTGSTVYYTADGTCYSYTITGLTPGRQYKATISYDSVSYYVTGGLKVVGLGSEELTAVEGEETA</sequence>
<dbReference type="Proteomes" id="UP000886751">
    <property type="component" value="Unassembled WGS sequence"/>
</dbReference>
<feature type="chain" id="PRO_5038460150" evidence="1">
    <location>
        <begin position="23"/>
        <end position="208"/>
    </location>
</feature>
<name>A0A9D1XYX3_9FIRM</name>
<dbReference type="EMBL" id="DXEI01000009">
    <property type="protein sequence ID" value="HIX93897.1"/>
    <property type="molecule type" value="Genomic_DNA"/>
</dbReference>
<feature type="signal peptide" evidence="1">
    <location>
        <begin position="1"/>
        <end position="22"/>
    </location>
</feature>
<dbReference type="SUPFAM" id="SSF49265">
    <property type="entry name" value="Fibronectin type III"/>
    <property type="match status" value="1"/>
</dbReference>
<dbReference type="InterPro" id="IPR036116">
    <property type="entry name" value="FN3_sf"/>
</dbReference>
<organism evidence="2 3">
    <name type="scientific">Candidatus Gemmiger excrementipullorum</name>
    <dbReference type="NCBI Taxonomy" id="2838610"/>
    <lineage>
        <taxon>Bacteria</taxon>
        <taxon>Bacillati</taxon>
        <taxon>Bacillota</taxon>
        <taxon>Clostridia</taxon>
        <taxon>Eubacteriales</taxon>
        <taxon>Gemmiger</taxon>
    </lineage>
</organism>
<comment type="caution">
    <text evidence="2">The sequence shown here is derived from an EMBL/GenBank/DDBJ whole genome shotgun (WGS) entry which is preliminary data.</text>
</comment>
<evidence type="ECO:0000313" key="2">
    <source>
        <dbReference type="EMBL" id="HIX93897.1"/>
    </source>
</evidence>
<evidence type="ECO:0000256" key="1">
    <source>
        <dbReference type="SAM" id="SignalP"/>
    </source>
</evidence>
<keyword evidence="1" id="KW-0732">Signal</keyword>
<protein>
    <submittedName>
        <fullName evidence="2">Fibronectin type III domain-containing protein</fullName>
    </submittedName>
</protein>
<gene>
    <name evidence="2" type="ORF">H9846_00335</name>
</gene>
<evidence type="ECO:0000313" key="3">
    <source>
        <dbReference type="Proteomes" id="UP000886751"/>
    </source>
</evidence>
<accession>A0A9D1XYX3</accession>
<reference evidence="2" key="1">
    <citation type="journal article" date="2021" name="PeerJ">
        <title>Extensive microbial diversity within the chicken gut microbiome revealed by metagenomics and culture.</title>
        <authorList>
            <person name="Gilroy R."/>
            <person name="Ravi A."/>
            <person name="Getino M."/>
            <person name="Pursley I."/>
            <person name="Horton D.L."/>
            <person name="Alikhan N.F."/>
            <person name="Baker D."/>
            <person name="Gharbi K."/>
            <person name="Hall N."/>
            <person name="Watson M."/>
            <person name="Adriaenssens E.M."/>
            <person name="Foster-Nyarko E."/>
            <person name="Jarju S."/>
            <person name="Secka A."/>
            <person name="Antonio M."/>
            <person name="Oren A."/>
            <person name="Chaudhuri R.R."/>
            <person name="La Ragione R."/>
            <person name="Hildebrand F."/>
            <person name="Pallen M.J."/>
        </authorList>
    </citation>
    <scope>NUCLEOTIDE SEQUENCE</scope>
    <source>
        <strain evidence="2">ChiHecec2B26-7398</strain>
    </source>
</reference>
<proteinExistence type="predicted"/>
<dbReference type="AlphaFoldDB" id="A0A9D1XYX3"/>